<dbReference type="PANTHER" id="PTHR12415">
    <property type="entry name" value="TYROSYL-DNA PHOSPHODIESTERASE 1"/>
    <property type="match status" value="1"/>
</dbReference>
<dbReference type="InterPro" id="IPR010347">
    <property type="entry name" value="Tdp1"/>
</dbReference>
<comment type="similarity">
    <text evidence="2">Belongs to the tyrosyl-DNA phosphodiesterase family.</text>
</comment>
<feature type="binding site" evidence="10">
    <location>
        <position position="509"/>
    </location>
    <ligand>
        <name>substrate</name>
    </ligand>
</feature>
<dbReference type="Pfam" id="PF02809">
    <property type="entry name" value="UIM"/>
    <property type="match status" value="2"/>
</dbReference>
<evidence type="ECO:0000313" key="13">
    <source>
        <dbReference type="Proteomes" id="UP000807342"/>
    </source>
</evidence>
<dbReference type="GO" id="GO:0003690">
    <property type="term" value="F:double-stranded DNA binding"/>
    <property type="evidence" value="ECO:0007669"/>
    <property type="project" value="TreeGrafter"/>
</dbReference>
<reference evidence="12" key="1">
    <citation type="submission" date="2020-11" db="EMBL/GenBank/DDBJ databases">
        <authorList>
            <consortium name="DOE Joint Genome Institute"/>
            <person name="Ahrendt S."/>
            <person name="Riley R."/>
            <person name="Andreopoulos W."/>
            <person name="Labutti K."/>
            <person name="Pangilinan J."/>
            <person name="Ruiz-Duenas F.J."/>
            <person name="Barrasa J.M."/>
            <person name="Sanchez-Garcia M."/>
            <person name="Camarero S."/>
            <person name="Miyauchi S."/>
            <person name="Serrano A."/>
            <person name="Linde D."/>
            <person name="Babiker R."/>
            <person name="Drula E."/>
            <person name="Ayuso-Fernandez I."/>
            <person name="Pacheco R."/>
            <person name="Padilla G."/>
            <person name="Ferreira P."/>
            <person name="Barriuso J."/>
            <person name="Kellner H."/>
            <person name="Castanera R."/>
            <person name="Alfaro M."/>
            <person name="Ramirez L."/>
            <person name="Pisabarro A.G."/>
            <person name="Kuo A."/>
            <person name="Tritt A."/>
            <person name="Lipzen A."/>
            <person name="He G."/>
            <person name="Yan M."/>
            <person name="Ng V."/>
            <person name="Cullen D."/>
            <person name="Martin F."/>
            <person name="Rosso M.-N."/>
            <person name="Henrissat B."/>
            <person name="Hibbett D."/>
            <person name="Martinez A.T."/>
            <person name="Grigoriev I.V."/>
        </authorList>
    </citation>
    <scope>NUCLEOTIDE SEQUENCE</scope>
    <source>
        <strain evidence="12">MF-IS2</strain>
    </source>
</reference>
<evidence type="ECO:0000256" key="10">
    <source>
        <dbReference type="PIRSR" id="PIRSR610347-2"/>
    </source>
</evidence>
<dbReference type="CDD" id="cd09122">
    <property type="entry name" value="PLDc_Tdp1_1"/>
    <property type="match status" value="1"/>
</dbReference>
<evidence type="ECO:0000256" key="1">
    <source>
        <dbReference type="ARBA" id="ARBA00004123"/>
    </source>
</evidence>
<dbReference type="SMART" id="SM00726">
    <property type="entry name" value="UIM"/>
    <property type="match status" value="2"/>
</dbReference>
<keyword evidence="5" id="KW-0378">Hydrolase</keyword>
<dbReference type="GO" id="GO:0004527">
    <property type="term" value="F:exonuclease activity"/>
    <property type="evidence" value="ECO:0007669"/>
    <property type="project" value="UniProtKB-KW"/>
</dbReference>
<protein>
    <submittedName>
        <fullName evidence="12">Phospholipase D/nuclease</fullName>
    </submittedName>
</protein>
<dbReference type="PROSITE" id="PS50330">
    <property type="entry name" value="UIM"/>
    <property type="match status" value="1"/>
</dbReference>
<evidence type="ECO:0000313" key="12">
    <source>
        <dbReference type="EMBL" id="KAF9449699.1"/>
    </source>
</evidence>
<dbReference type="GO" id="GO:0005634">
    <property type="term" value="C:nucleus"/>
    <property type="evidence" value="ECO:0007669"/>
    <property type="project" value="UniProtKB-SubCell"/>
</dbReference>
<feature type="compositionally biased region" description="Polar residues" evidence="11">
    <location>
        <begin position="515"/>
        <end position="525"/>
    </location>
</feature>
<feature type="compositionally biased region" description="Acidic residues" evidence="11">
    <location>
        <begin position="109"/>
        <end position="127"/>
    </location>
</feature>
<dbReference type="CDD" id="cd09123">
    <property type="entry name" value="PLDc_Tdp1_2"/>
    <property type="match status" value="1"/>
</dbReference>
<dbReference type="InterPro" id="IPR003903">
    <property type="entry name" value="UIM_dom"/>
</dbReference>
<feature type="binding site" evidence="10">
    <location>
        <position position="262"/>
    </location>
    <ligand>
        <name>substrate</name>
    </ligand>
</feature>
<dbReference type="Pfam" id="PF06087">
    <property type="entry name" value="Tyr-DNA_phospho"/>
    <property type="match status" value="1"/>
</dbReference>
<sequence length="631" mass="70654">MHSEDEDLARAIALSLKESQRSKKPEVITIDDDDDDNSGDHEDMRYQADLQRALEVSKVQSQISPTTVPVASGPGIGVPGPGPSTFLSERAKLEKERLERQKRLRKEVDLDDETNGTDAESDDDSDISMDGPPAKRQHISTSSQDKSIPLISTGASVPSQTEFFWAGELRQTATRFSESRKDGKPTFRLTQVLGNKSELNFAILSSYALDLPWIYEFFDRSVPVIMVAQPDATGRASIKYTFPTWVKTAPPLRGGFGCQHMKFMLLFYKTGRLRVVISTANLISYDWRDMENSVWVQDLPLRSRPIPHDPKVNDDFPSIMQRVLHAVNVLPALKTLLQEHSGIPLTAIEDLRARWDWSKVKAHLVPSIAGKHEGWPSVIKTGHPRLMMAVRKMGLRTGKGPRNDNLIIECQGSSLGSYTTQWMNEFHWSARGESAEDWLDEPKRRREKLPFPPVKVVFPTKRTVQASALGEPGGGTIFCRRRQWAAKNFPRDKFYDSKSKGGPVLMHSKMIIATTQRVSHSSANSRTEDSDTEDDDSDDEVKIIEPAAGWAYVGSHNFTPSAWGTLSGSAFNPILNVTNYELGIIFPLKDEAEANGVACFERPPRKYAAVADGPWIQEESIYHQPEPIEVE</sequence>
<feature type="compositionally biased region" description="Acidic residues" evidence="11">
    <location>
        <begin position="530"/>
        <end position="539"/>
    </location>
</feature>
<feature type="region of interest" description="Disordered" evidence="11">
    <location>
        <begin position="515"/>
        <end position="539"/>
    </location>
</feature>
<comment type="subcellular location">
    <subcellularLocation>
        <location evidence="1">Nucleus</location>
    </subcellularLocation>
</comment>
<dbReference type="OrthoDB" id="47785at2759"/>
<dbReference type="Proteomes" id="UP000807342">
    <property type="component" value="Unassembled WGS sequence"/>
</dbReference>
<feature type="active site" description="Nucleophile" evidence="9">
    <location>
        <position position="260"/>
    </location>
</feature>
<organism evidence="12 13">
    <name type="scientific">Macrolepiota fuliginosa MF-IS2</name>
    <dbReference type="NCBI Taxonomy" id="1400762"/>
    <lineage>
        <taxon>Eukaryota</taxon>
        <taxon>Fungi</taxon>
        <taxon>Dikarya</taxon>
        <taxon>Basidiomycota</taxon>
        <taxon>Agaricomycotina</taxon>
        <taxon>Agaricomycetes</taxon>
        <taxon>Agaricomycetidae</taxon>
        <taxon>Agaricales</taxon>
        <taxon>Agaricineae</taxon>
        <taxon>Agaricaceae</taxon>
        <taxon>Macrolepiota</taxon>
    </lineage>
</organism>
<gene>
    <name evidence="12" type="ORF">P691DRAFT_812038</name>
</gene>
<keyword evidence="6" id="KW-0269">Exonuclease</keyword>
<keyword evidence="8" id="KW-0539">Nucleus</keyword>
<dbReference type="AlphaFoldDB" id="A0A9P5XG22"/>
<dbReference type="GO" id="GO:0017005">
    <property type="term" value="F:3'-tyrosyl-DNA phosphodiesterase activity"/>
    <property type="evidence" value="ECO:0007669"/>
    <property type="project" value="TreeGrafter"/>
</dbReference>
<dbReference type="SUPFAM" id="SSF56024">
    <property type="entry name" value="Phospholipase D/nuclease"/>
    <property type="match status" value="2"/>
</dbReference>
<feature type="compositionally biased region" description="Basic and acidic residues" evidence="11">
    <location>
        <begin position="89"/>
        <end position="101"/>
    </location>
</feature>
<dbReference type="GO" id="GO:0006281">
    <property type="term" value="P:DNA repair"/>
    <property type="evidence" value="ECO:0007669"/>
    <property type="project" value="UniProtKB-KW"/>
</dbReference>
<dbReference type="Gene3D" id="6.10.140.100">
    <property type="match status" value="1"/>
</dbReference>
<evidence type="ECO:0000256" key="7">
    <source>
        <dbReference type="ARBA" id="ARBA00023204"/>
    </source>
</evidence>
<feature type="region of interest" description="Disordered" evidence="11">
    <location>
        <begin position="58"/>
        <end position="150"/>
    </location>
</feature>
<evidence type="ECO:0000256" key="2">
    <source>
        <dbReference type="ARBA" id="ARBA00010205"/>
    </source>
</evidence>
<proteinExistence type="inferred from homology"/>
<dbReference type="PANTHER" id="PTHR12415:SF0">
    <property type="entry name" value="TYROSYL-DNA PHOSPHODIESTERASE 1"/>
    <property type="match status" value="1"/>
</dbReference>
<evidence type="ECO:0000256" key="11">
    <source>
        <dbReference type="SAM" id="MobiDB-lite"/>
    </source>
</evidence>
<accession>A0A9P5XG22</accession>
<evidence type="ECO:0000256" key="5">
    <source>
        <dbReference type="ARBA" id="ARBA00022801"/>
    </source>
</evidence>
<evidence type="ECO:0000256" key="6">
    <source>
        <dbReference type="ARBA" id="ARBA00022839"/>
    </source>
</evidence>
<dbReference type="EMBL" id="MU151123">
    <property type="protein sequence ID" value="KAF9449699.1"/>
    <property type="molecule type" value="Genomic_DNA"/>
</dbReference>
<keyword evidence="7" id="KW-0234">DNA repair</keyword>
<feature type="region of interest" description="Disordered" evidence="11">
    <location>
        <begin position="17"/>
        <end position="43"/>
    </location>
</feature>
<feature type="active site" description="Proton donor/acceptor" evidence="9">
    <location>
        <position position="507"/>
    </location>
</feature>
<evidence type="ECO:0000256" key="9">
    <source>
        <dbReference type="PIRSR" id="PIRSR610347-1"/>
    </source>
</evidence>
<dbReference type="GO" id="GO:0003697">
    <property type="term" value="F:single-stranded DNA binding"/>
    <property type="evidence" value="ECO:0007669"/>
    <property type="project" value="TreeGrafter"/>
</dbReference>
<name>A0A9P5XG22_9AGAR</name>
<comment type="caution">
    <text evidence="12">The sequence shown here is derived from an EMBL/GenBank/DDBJ whole genome shotgun (WGS) entry which is preliminary data.</text>
</comment>
<evidence type="ECO:0000256" key="4">
    <source>
        <dbReference type="ARBA" id="ARBA00022763"/>
    </source>
</evidence>
<evidence type="ECO:0000256" key="8">
    <source>
        <dbReference type="ARBA" id="ARBA00023242"/>
    </source>
</evidence>
<evidence type="ECO:0000256" key="3">
    <source>
        <dbReference type="ARBA" id="ARBA00022722"/>
    </source>
</evidence>
<keyword evidence="13" id="KW-1185">Reference proteome</keyword>
<keyword evidence="4" id="KW-0227">DNA damage</keyword>
<keyword evidence="3" id="KW-0540">Nuclease</keyword>
<feature type="compositionally biased region" description="Polar residues" evidence="11">
    <location>
        <begin position="58"/>
        <end position="67"/>
    </location>
</feature>
<dbReference type="Gene3D" id="3.30.870.10">
    <property type="entry name" value="Endonuclease Chain A"/>
    <property type="match status" value="2"/>
</dbReference>